<comment type="caution">
    <text evidence="3">The sequence shown here is derived from an EMBL/GenBank/DDBJ whole genome shotgun (WGS) entry which is preliminary data.</text>
</comment>
<keyword evidence="4" id="KW-1185">Reference proteome</keyword>
<dbReference type="EMBL" id="CAMGYJ010000003">
    <property type="protein sequence ID" value="CAI0390562.1"/>
    <property type="molecule type" value="Genomic_DNA"/>
</dbReference>
<evidence type="ECO:0000256" key="1">
    <source>
        <dbReference type="SAM" id="MobiDB-lite"/>
    </source>
</evidence>
<evidence type="ECO:0000313" key="4">
    <source>
        <dbReference type="Proteomes" id="UP001154282"/>
    </source>
</evidence>
<dbReference type="Gene3D" id="1.20.1280.50">
    <property type="match status" value="1"/>
</dbReference>
<evidence type="ECO:0000313" key="3">
    <source>
        <dbReference type="EMBL" id="CAI0390562.1"/>
    </source>
</evidence>
<dbReference type="PANTHER" id="PTHR44259:SF114">
    <property type="entry name" value="OS06G0707300 PROTEIN"/>
    <property type="match status" value="1"/>
</dbReference>
<dbReference type="CDD" id="cd09917">
    <property type="entry name" value="F-box_SF"/>
    <property type="match status" value="1"/>
</dbReference>
<name>A0AAV0I0U0_9ROSI</name>
<dbReference type="AlphaFoldDB" id="A0AAV0I0U0"/>
<dbReference type="InterPro" id="IPR050942">
    <property type="entry name" value="F-box_BR-signaling"/>
</dbReference>
<organism evidence="3 4">
    <name type="scientific">Linum tenue</name>
    <dbReference type="NCBI Taxonomy" id="586396"/>
    <lineage>
        <taxon>Eukaryota</taxon>
        <taxon>Viridiplantae</taxon>
        <taxon>Streptophyta</taxon>
        <taxon>Embryophyta</taxon>
        <taxon>Tracheophyta</taxon>
        <taxon>Spermatophyta</taxon>
        <taxon>Magnoliopsida</taxon>
        <taxon>eudicotyledons</taxon>
        <taxon>Gunneridae</taxon>
        <taxon>Pentapetalae</taxon>
        <taxon>rosids</taxon>
        <taxon>fabids</taxon>
        <taxon>Malpighiales</taxon>
        <taxon>Linaceae</taxon>
        <taxon>Linum</taxon>
    </lineage>
</organism>
<dbReference type="Pfam" id="PF03478">
    <property type="entry name" value="Beta-prop_KIB1-4"/>
    <property type="match status" value="1"/>
</dbReference>
<protein>
    <recommendedName>
        <fullName evidence="2">KIB1-4 beta-propeller domain-containing protein</fullName>
    </recommendedName>
</protein>
<accession>A0AAV0I0U0</accession>
<dbReference type="Proteomes" id="UP001154282">
    <property type="component" value="Unassembled WGS sequence"/>
</dbReference>
<feature type="domain" description="KIB1-4 beta-propeller" evidence="2">
    <location>
        <begin position="139"/>
        <end position="435"/>
    </location>
</feature>
<sequence length="510" mass="56949">MDYSELPKEIVEKIASQHLDTASQLISFSGVCKSWRSVAILLRCPPVLLVPETAAAAAPLSPAAASRGQIHDFVSLPTLIPTTSPPPPPSIALPLFPSPSKMSDAHGQRDRYLRLHQEFITSFPVIGDDSEFSPYDAKSDAHSLASKDGWILRTLPFHGDYRGRQLDLYLLNPFIGASIPLPPLKREYADVSKAIISNSPDHEHCYVFTFSNWQNNLLAWCKVGPGGGGGGGWTFPPKNCLVRIQYDVPEDASYSNGNLYLAGENALWVVHDILKPFSAAIGPIVKAFPFSSYMKSFDAFNCCPPRSKTHPYLCHLDGGQVRVILPDCKGNYYGDYLGFRVFKLVDEGNGLDRVMNFHGHNVDRGEYWEEVWSLDGHALFIGAHQSFSFPTIKGGGGVVNRNGGGIRGDHIYFALNRVCWDMKTFGEANWDGVFDVANQKFQRFADERYSDNGTRHPIFWFIPVPWGYSKSVSKHQKRKKRKGKKQREETRVASRVTEDNLIESFFGNIS</sequence>
<gene>
    <name evidence="3" type="ORF">LITE_LOCUS6785</name>
</gene>
<feature type="region of interest" description="Disordered" evidence="1">
    <location>
        <begin position="473"/>
        <end position="492"/>
    </location>
</feature>
<proteinExistence type="predicted"/>
<dbReference type="InterPro" id="IPR005174">
    <property type="entry name" value="KIB1-4_b-propeller"/>
</dbReference>
<reference evidence="3" key="1">
    <citation type="submission" date="2022-08" db="EMBL/GenBank/DDBJ databases">
        <authorList>
            <person name="Gutierrez-Valencia J."/>
        </authorList>
    </citation>
    <scope>NUCLEOTIDE SEQUENCE</scope>
</reference>
<dbReference type="PANTHER" id="PTHR44259">
    <property type="entry name" value="OS07G0183000 PROTEIN-RELATED"/>
    <property type="match status" value="1"/>
</dbReference>
<feature type="compositionally biased region" description="Basic residues" evidence="1">
    <location>
        <begin position="473"/>
        <end position="485"/>
    </location>
</feature>
<evidence type="ECO:0000259" key="2">
    <source>
        <dbReference type="Pfam" id="PF03478"/>
    </source>
</evidence>